<accession>R1G3R7</accession>
<dbReference type="InterPro" id="IPR016161">
    <property type="entry name" value="Ald_DH/histidinol_DH"/>
</dbReference>
<dbReference type="EMBL" id="AOUO01000334">
    <property type="protein sequence ID" value="EOD66138.1"/>
    <property type="molecule type" value="Genomic_DNA"/>
</dbReference>
<gene>
    <name evidence="3" type="ORF">H480_23082</name>
</gene>
<evidence type="ECO:0000313" key="3">
    <source>
        <dbReference type="EMBL" id="EOD66138.1"/>
    </source>
</evidence>
<dbReference type="GO" id="GO:0016491">
    <property type="term" value="F:oxidoreductase activity"/>
    <property type="evidence" value="ECO:0007669"/>
    <property type="project" value="UniProtKB-KW"/>
</dbReference>
<organism evidence="3 4">
    <name type="scientific">Amycolatopsis vancoresmycina DSM 44592</name>
    <dbReference type="NCBI Taxonomy" id="1292037"/>
    <lineage>
        <taxon>Bacteria</taxon>
        <taxon>Bacillati</taxon>
        <taxon>Actinomycetota</taxon>
        <taxon>Actinomycetes</taxon>
        <taxon>Pseudonocardiales</taxon>
        <taxon>Pseudonocardiaceae</taxon>
        <taxon>Amycolatopsis</taxon>
    </lineage>
</organism>
<feature type="domain" description="Aldehyde dehydrogenase" evidence="2">
    <location>
        <begin position="2"/>
        <end position="50"/>
    </location>
</feature>
<dbReference type="Proteomes" id="UP000014139">
    <property type="component" value="Unassembled WGS sequence"/>
</dbReference>
<evidence type="ECO:0000313" key="4">
    <source>
        <dbReference type="Proteomes" id="UP000014139"/>
    </source>
</evidence>
<comment type="caution">
    <text evidence="3">The sequence shown here is derived from an EMBL/GenBank/DDBJ whole genome shotgun (WGS) entry which is preliminary data.</text>
</comment>
<reference evidence="3 4" key="1">
    <citation type="submission" date="2013-02" db="EMBL/GenBank/DDBJ databases">
        <title>Draft genome sequence of Amycolatopsis vancoresmycina strain DSM 44592T.</title>
        <authorList>
            <person name="Kumar S."/>
            <person name="Kaur N."/>
            <person name="Kaur C."/>
            <person name="Raghava G.P.S."/>
            <person name="Mayilraj S."/>
        </authorList>
    </citation>
    <scope>NUCLEOTIDE SEQUENCE [LARGE SCALE GENOMIC DNA]</scope>
    <source>
        <strain evidence="3 4">DSM 44592</strain>
    </source>
</reference>
<dbReference type="Gene3D" id="3.40.605.10">
    <property type="entry name" value="Aldehyde Dehydrogenase, Chain A, domain 1"/>
    <property type="match status" value="1"/>
</dbReference>
<dbReference type="RefSeq" id="WP_003092606.1">
    <property type="nucleotide sequence ID" value="NZ_AOUO01000334.1"/>
</dbReference>
<proteinExistence type="predicted"/>
<keyword evidence="1" id="KW-0560">Oxidoreductase</keyword>
<protein>
    <submittedName>
        <fullName evidence="3">Succinate-semialdehyde dehydrogenase (NADP+)</fullName>
    </submittedName>
</protein>
<evidence type="ECO:0000256" key="1">
    <source>
        <dbReference type="ARBA" id="ARBA00023002"/>
    </source>
</evidence>
<evidence type="ECO:0000259" key="2">
    <source>
        <dbReference type="Pfam" id="PF00171"/>
    </source>
</evidence>
<dbReference type="SUPFAM" id="SSF53720">
    <property type="entry name" value="ALDH-like"/>
    <property type="match status" value="1"/>
</dbReference>
<keyword evidence="4" id="KW-1185">Reference proteome</keyword>
<feature type="non-terminal residue" evidence="3">
    <location>
        <position position="51"/>
    </location>
</feature>
<dbReference type="InterPro" id="IPR015590">
    <property type="entry name" value="Aldehyde_DH_dom"/>
</dbReference>
<dbReference type="Pfam" id="PF00171">
    <property type="entry name" value="Aldedh"/>
    <property type="match status" value="1"/>
</dbReference>
<name>R1G3R7_9PSEU</name>
<sequence length="51" mass="5596">MYTVTNPATGELVDEIPNAADEEVRAAIARMHRGYGAWRTRPVAERAAVVL</sequence>
<dbReference type="AlphaFoldDB" id="R1G3R7"/>
<dbReference type="InterPro" id="IPR016162">
    <property type="entry name" value="Ald_DH_N"/>
</dbReference>